<keyword evidence="4" id="KW-1185">Reference proteome</keyword>
<evidence type="ECO:0000256" key="1">
    <source>
        <dbReference type="SAM" id="MobiDB-lite"/>
    </source>
</evidence>
<feature type="signal peptide" evidence="2">
    <location>
        <begin position="1"/>
        <end position="18"/>
    </location>
</feature>
<feature type="chain" id="PRO_5015405293" evidence="2">
    <location>
        <begin position="19"/>
        <end position="245"/>
    </location>
</feature>
<dbReference type="RefSeq" id="WP_106125467.1">
    <property type="nucleotide sequence ID" value="NZ_PVZG01000002.1"/>
</dbReference>
<sequence>MRLAGVLLCALLAGCTEAGPPEEPPVPGAMPGSAAGPSSRAGWGGTSASASPSPSPSPSRGPSPPAVLSKGWEVTVYYTAVEEYHSGDVETVTGCPGLDCAHGDEDLGEYRSGFVAAVREEGTGRTADGRYLNWSYDVGFWLDTQPRDTGGRRLRPFVSAAADPGVLARGTRFRIAGCGRTDDGSRPAEPVCKALRDARWTVTDEFTPGLGGNRHLDAYIGEETGPDFTSSPWYLTLRGATLRWG</sequence>
<reference evidence="3 4" key="1">
    <citation type="submission" date="2018-03" db="EMBL/GenBank/DDBJ databases">
        <title>Genomic Encyclopedia of Archaeal and Bacterial Type Strains, Phase II (KMG-II): from individual species to whole genera.</title>
        <authorList>
            <person name="Goeker M."/>
        </authorList>
    </citation>
    <scope>NUCLEOTIDE SEQUENCE [LARGE SCALE GENOMIC DNA]</scope>
    <source>
        <strain evidence="3 4">DSM 45348</strain>
    </source>
</reference>
<comment type="caution">
    <text evidence="3">The sequence shown here is derived from an EMBL/GenBank/DDBJ whole genome shotgun (WGS) entry which is preliminary data.</text>
</comment>
<name>A0A2T0SFV2_9ACTN</name>
<dbReference type="OrthoDB" id="3293218at2"/>
<dbReference type="AlphaFoldDB" id="A0A2T0SFV2"/>
<dbReference type="Proteomes" id="UP000239209">
    <property type="component" value="Unassembled WGS sequence"/>
</dbReference>
<keyword evidence="2" id="KW-0732">Signal</keyword>
<protein>
    <submittedName>
        <fullName evidence="3">Uncharacterized protein</fullName>
    </submittedName>
</protein>
<accession>A0A2T0SFV2</accession>
<feature type="compositionally biased region" description="Pro residues" evidence="1">
    <location>
        <begin position="53"/>
        <end position="65"/>
    </location>
</feature>
<feature type="compositionally biased region" description="Low complexity" evidence="1">
    <location>
        <begin position="38"/>
        <end position="52"/>
    </location>
</feature>
<proteinExistence type="predicted"/>
<feature type="region of interest" description="Disordered" evidence="1">
    <location>
        <begin position="17"/>
        <end position="66"/>
    </location>
</feature>
<evidence type="ECO:0000313" key="3">
    <source>
        <dbReference type="EMBL" id="PRY32290.1"/>
    </source>
</evidence>
<dbReference type="EMBL" id="PVZG01000002">
    <property type="protein sequence ID" value="PRY32290.1"/>
    <property type="molecule type" value="Genomic_DNA"/>
</dbReference>
<gene>
    <name evidence="3" type="ORF">CLV70_102501</name>
</gene>
<organism evidence="3 4">
    <name type="scientific">Pseudosporangium ferrugineum</name>
    <dbReference type="NCBI Taxonomy" id="439699"/>
    <lineage>
        <taxon>Bacteria</taxon>
        <taxon>Bacillati</taxon>
        <taxon>Actinomycetota</taxon>
        <taxon>Actinomycetes</taxon>
        <taxon>Micromonosporales</taxon>
        <taxon>Micromonosporaceae</taxon>
        <taxon>Pseudosporangium</taxon>
    </lineage>
</organism>
<evidence type="ECO:0000256" key="2">
    <source>
        <dbReference type="SAM" id="SignalP"/>
    </source>
</evidence>
<dbReference type="PROSITE" id="PS51257">
    <property type="entry name" value="PROKAR_LIPOPROTEIN"/>
    <property type="match status" value="1"/>
</dbReference>
<evidence type="ECO:0000313" key="4">
    <source>
        <dbReference type="Proteomes" id="UP000239209"/>
    </source>
</evidence>